<evidence type="ECO:0000256" key="1">
    <source>
        <dbReference type="SAM" id="SignalP"/>
    </source>
</evidence>
<reference evidence="2 3" key="1">
    <citation type="submission" date="2019-03" db="EMBL/GenBank/DDBJ databases">
        <title>Genomic Encyclopedia of Type Strains, Phase IV (KMG-IV): sequencing the most valuable type-strain genomes for metagenomic binning, comparative biology and taxonomic classification.</title>
        <authorList>
            <person name="Goeker M."/>
        </authorList>
    </citation>
    <scope>NUCLEOTIDE SEQUENCE [LARGE SCALE GENOMIC DNA]</scope>
    <source>
        <strain evidence="2 3">DSM 22362</strain>
    </source>
</reference>
<feature type="signal peptide" evidence="1">
    <location>
        <begin position="1"/>
        <end position="22"/>
    </location>
</feature>
<name>A0A4R3VXH0_9SPHI</name>
<evidence type="ECO:0000313" key="2">
    <source>
        <dbReference type="EMBL" id="TCV12888.1"/>
    </source>
</evidence>
<evidence type="ECO:0008006" key="4">
    <source>
        <dbReference type="Google" id="ProtNLM"/>
    </source>
</evidence>
<keyword evidence="3" id="KW-1185">Reference proteome</keyword>
<sequence length="214" mass="24156">MNKNWLGLIVLILMVISCNQKSKTTQTDQQDSIVVVSPTTIEEKNQLAEVITRFVRAYASKDNSKANALIHPSLGIYIIFRPGAADNFVHVDSLDFARSVPEVYAYGDFSTEHALTFESLPVFDCGTEKWDKQGFFCDTTAHPNQLSNIAAFEEQFNESEYSDEELEELEKSEKESYRVIVTGNAVDPLIFHVRKYQGSWYVTTLDRAYGGCDA</sequence>
<proteinExistence type="predicted"/>
<accession>A0A4R3VXH0</accession>
<organism evidence="2 3">
    <name type="scientific">Sphingobacterium alimentarium</name>
    <dbReference type="NCBI Taxonomy" id="797292"/>
    <lineage>
        <taxon>Bacteria</taxon>
        <taxon>Pseudomonadati</taxon>
        <taxon>Bacteroidota</taxon>
        <taxon>Sphingobacteriia</taxon>
        <taxon>Sphingobacteriales</taxon>
        <taxon>Sphingobacteriaceae</taxon>
        <taxon>Sphingobacterium</taxon>
    </lineage>
</organism>
<dbReference type="AlphaFoldDB" id="A0A4R3VXH0"/>
<gene>
    <name evidence="2" type="ORF">EDC17_10214</name>
</gene>
<dbReference type="EMBL" id="SMBZ01000021">
    <property type="protein sequence ID" value="TCV12888.1"/>
    <property type="molecule type" value="Genomic_DNA"/>
</dbReference>
<evidence type="ECO:0000313" key="3">
    <source>
        <dbReference type="Proteomes" id="UP000295197"/>
    </source>
</evidence>
<comment type="caution">
    <text evidence="2">The sequence shown here is derived from an EMBL/GenBank/DDBJ whole genome shotgun (WGS) entry which is preliminary data.</text>
</comment>
<dbReference type="OrthoDB" id="5347149at2"/>
<dbReference type="RefSeq" id="WP_132777737.1">
    <property type="nucleotide sequence ID" value="NZ_SMBZ01000021.1"/>
</dbReference>
<keyword evidence="1" id="KW-0732">Signal</keyword>
<feature type="chain" id="PRO_5020997865" description="DUF3828 domain-containing protein" evidence="1">
    <location>
        <begin position="23"/>
        <end position="214"/>
    </location>
</feature>
<protein>
    <recommendedName>
        <fullName evidence="4">DUF3828 domain-containing protein</fullName>
    </recommendedName>
</protein>
<dbReference type="Proteomes" id="UP000295197">
    <property type="component" value="Unassembled WGS sequence"/>
</dbReference>
<dbReference type="PROSITE" id="PS51257">
    <property type="entry name" value="PROKAR_LIPOPROTEIN"/>
    <property type="match status" value="1"/>
</dbReference>